<dbReference type="EMBL" id="LR746267">
    <property type="protein sequence ID" value="CAA7394069.1"/>
    <property type="molecule type" value="Genomic_DNA"/>
</dbReference>
<feature type="compositionally biased region" description="Basic and acidic residues" evidence="15">
    <location>
        <begin position="164"/>
        <end position="180"/>
    </location>
</feature>
<dbReference type="OrthoDB" id="342024at2759"/>
<dbReference type="SUPFAM" id="SSF90209">
    <property type="entry name" value="Ran binding protein zinc finger-like"/>
    <property type="match status" value="1"/>
</dbReference>
<keyword evidence="4" id="KW-0488">Methylation</keyword>
<evidence type="ECO:0000256" key="1">
    <source>
        <dbReference type="ARBA" id="ARBA00003982"/>
    </source>
</evidence>
<feature type="domain" description="Tr-type G" evidence="17">
    <location>
        <begin position="221"/>
        <end position="446"/>
    </location>
</feature>
<feature type="domain" description="RanBP2-type" evidence="16">
    <location>
        <begin position="15"/>
        <end position="44"/>
    </location>
</feature>
<comment type="similarity">
    <text evidence="3">Belongs to the TRAFAC class translation factor GTPase superfamily. Classic translation factor GTPase family. EF-Tu/EF-1A subfamily.</text>
</comment>
<evidence type="ECO:0000256" key="9">
    <source>
        <dbReference type="ARBA" id="ARBA00022801"/>
    </source>
</evidence>
<evidence type="ECO:0000256" key="4">
    <source>
        <dbReference type="ARBA" id="ARBA00022481"/>
    </source>
</evidence>
<evidence type="ECO:0000256" key="12">
    <source>
        <dbReference type="ARBA" id="ARBA00023134"/>
    </source>
</evidence>
<sequence>MNKPSQAAPSHTKKKAGVWRCPICTFDNDENLPFCEICGVIREAKLGTTDGVCEKPGASLLAKSLFSSNPREGSEDNAESLSIKENNFHGNTKFQARFDDLQKTFLAPDSNAHVNIAPFKFDSPSPDDIVFSGKKALEITPKDRAPSTVAKSKEVTEDMGAAENLERPPRLPSKDSHRNISEGGAGGSTGLANKLQDFSLSQTSEYKPEEWMLPVEEKGALAQLNLAIVGHVDSGKSTLSGRLLHQLGRISRKEMHKYEKESREKGKGSFAYAWAMDESSEERERGITMAVAVAYFDCKRYHVVLLDSPGHRDLVPNLIAGGAAQADAAVLVVDSSGGNFEAGMEGGGQTREHAQLVRSFGVDQMIVAVNKMDCVGYSEERFQGLKKRLGLFLRSCGFKESSISWVPLSAIDNQNLMAPASDPRLSRWYAGPCLLEAIDALQPPVRDVSKPLRLPVCDVIKSRSQGNVSASGKLEAGAIRNGTKVLFMPSGDVATVRSIERDSTSCHVARAGDNVAVVLQGVDTASVTPGGVLCHPDFPVHVAASLELKILTLDVATPILVGSEVEFHIHHVREAARVARIVSVVDPKTGRASGKAARFLSAKQSAVIEVVLAGAVCVEEFSKCRALGRVFLRSSGSTVAVGIVTKVLRQ</sequence>
<dbReference type="InterPro" id="IPR000795">
    <property type="entry name" value="T_Tr_GTP-bd_dom"/>
</dbReference>
<evidence type="ECO:0000256" key="11">
    <source>
        <dbReference type="ARBA" id="ARBA00022917"/>
    </source>
</evidence>
<keyword evidence="6" id="KW-0479">Metal-binding</keyword>
<comment type="function">
    <text evidence="1">This protein promotes the GTP-dependent binding of aminoacyl-tRNA to the A-site of ribosomes during protein biosynthesis.</text>
</comment>
<dbReference type="InterPro" id="IPR009001">
    <property type="entry name" value="Transl_elong_EF1A/Init_IF2_C"/>
</dbReference>
<keyword evidence="9" id="KW-0378">Hydrolase</keyword>
<dbReference type="InterPro" id="IPR054696">
    <property type="entry name" value="GTP-eEF1A_C"/>
</dbReference>
<dbReference type="InterPro" id="IPR009000">
    <property type="entry name" value="Transl_B-barrel_sf"/>
</dbReference>
<dbReference type="PANTHER" id="PTHR23115">
    <property type="entry name" value="TRANSLATION FACTOR"/>
    <property type="match status" value="1"/>
</dbReference>
<comment type="catalytic activity">
    <reaction evidence="13">
        <text>GTP + H2O = GDP + phosphate + H(+)</text>
        <dbReference type="Rhea" id="RHEA:19669"/>
        <dbReference type="ChEBI" id="CHEBI:15377"/>
        <dbReference type="ChEBI" id="CHEBI:15378"/>
        <dbReference type="ChEBI" id="CHEBI:37565"/>
        <dbReference type="ChEBI" id="CHEBI:43474"/>
        <dbReference type="ChEBI" id="CHEBI:58189"/>
    </reaction>
    <physiologicalReaction direction="left-to-right" evidence="13">
        <dbReference type="Rhea" id="RHEA:19670"/>
    </physiologicalReaction>
</comment>
<evidence type="ECO:0000313" key="18">
    <source>
        <dbReference type="EMBL" id="CAA7394069.1"/>
    </source>
</evidence>
<keyword evidence="11" id="KW-0648">Protein biosynthesis</keyword>
<dbReference type="Pfam" id="PF22594">
    <property type="entry name" value="GTP-eEF1A_C"/>
    <property type="match status" value="1"/>
</dbReference>
<evidence type="ECO:0000259" key="16">
    <source>
        <dbReference type="PROSITE" id="PS50199"/>
    </source>
</evidence>
<dbReference type="Pfam" id="PF00009">
    <property type="entry name" value="GTP_EFTU"/>
    <property type="match status" value="1"/>
</dbReference>
<dbReference type="SUPFAM" id="SSF52540">
    <property type="entry name" value="P-loop containing nucleoside triphosphate hydrolases"/>
    <property type="match status" value="1"/>
</dbReference>
<dbReference type="CDD" id="cd16267">
    <property type="entry name" value="HBS1-like_II"/>
    <property type="match status" value="1"/>
</dbReference>
<evidence type="ECO:0000256" key="7">
    <source>
        <dbReference type="ARBA" id="ARBA00022741"/>
    </source>
</evidence>
<feature type="region of interest" description="Disordered" evidence="15">
    <location>
        <begin position="142"/>
        <end position="192"/>
    </location>
</feature>
<dbReference type="InterPro" id="IPR004161">
    <property type="entry name" value="EFTu-like_2"/>
</dbReference>
<reference evidence="18" key="1">
    <citation type="submission" date="2020-02" db="EMBL/GenBank/DDBJ databases">
        <authorList>
            <person name="Scholz U."/>
            <person name="Mascher M."/>
            <person name="Fiebig A."/>
        </authorList>
    </citation>
    <scope>NUCLEOTIDE SEQUENCE</scope>
</reference>
<evidence type="ECO:0000256" key="14">
    <source>
        <dbReference type="PROSITE-ProRule" id="PRU00322"/>
    </source>
</evidence>
<dbReference type="FunFam" id="3.40.50.300:FF:000204">
    <property type="entry name" value="Translation elongation factor Tu"/>
    <property type="match status" value="1"/>
</dbReference>
<dbReference type="CDD" id="cd04093">
    <property type="entry name" value="HBS1_C_III"/>
    <property type="match status" value="1"/>
</dbReference>
<proteinExistence type="inferred from homology"/>
<organism evidence="18 19">
    <name type="scientific">Spirodela intermedia</name>
    <name type="common">Intermediate duckweed</name>
    <dbReference type="NCBI Taxonomy" id="51605"/>
    <lineage>
        <taxon>Eukaryota</taxon>
        <taxon>Viridiplantae</taxon>
        <taxon>Streptophyta</taxon>
        <taxon>Embryophyta</taxon>
        <taxon>Tracheophyta</taxon>
        <taxon>Spermatophyta</taxon>
        <taxon>Magnoliopsida</taxon>
        <taxon>Liliopsida</taxon>
        <taxon>Araceae</taxon>
        <taxon>Lemnoideae</taxon>
        <taxon>Spirodela</taxon>
    </lineage>
</organism>
<dbReference type="Gene3D" id="3.40.50.300">
    <property type="entry name" value="P-loop containing nucleotide triphosphate hydrolases"/>
    <property type="match status" value="1"/>
</dbReference>
<keyword evidence="7" id="KW-0547">Nucleotide-binding</keyword>
<evidence type="ECO:0000256" key="3">
    <source>
        <dbReference type="ARBA" id="ARBA00007249"/>
    </source>
</evidence>
<accession>A0A7I8K8G9</accession>
<dbReference type="PROSITE" id="PS50199">
    <property type="entry name" value="ZF_RANBP2_2"/>
    <property type="match status" value="1"/>
</dbReference>
<gene>
    <name evidence="18" type="ORF">SI8410_04004730</name>
</gene>
<dbReference type="GO" id="GO:0005737">
    <property type="term" value="C:cytoplasm"/>
    <property type="evidence" value="ECO:0007669"/>
    <property type="project" value="UniProtKB-SubCell"/>
</dbReference>
<dbReference type="PRINTS" id="PR00315">
    <property type="entry name" value="ELONGATNFCT"/>
</dbReference>
<dbReference type="FunFam" id="2.40.30.10:FF:000060">
    <property type="entry name" value="elongation factor 1-alpha isoform X4"/>
    <property type="match status" value="1"/>
</dbReference>
<dbReference type="InterPro" id="IPR027417">
    <property type="entry name" value="P-loop_NTPase"/>
</dbReference>
<dbReference type="InterPro" id="IPR050100">
    <property type="entry name" value="TRAFAC_GTPase_members"/>
</dbReference>
<dbReference type="Gene3D" id="2.40.30.10">
    <property type="entry name" value="Translation factors"/>
    <property type="match status" value="2"/>
</dbReference>
<dbReference type="CDD" id="cd01883">
    <property type="entry name" value="EF1_alpha"/>
    <property type="match status" value="1"/>
</dbReference>
<dbReference type="AlphaFoldDB" id="A0A7I8K8G9"/>
<dbReference type="SUPFAM" id="SSF50465">
    <property type="entry name" value="EF-Tu/eEF-1alpha/eIF2-gamma C-terminal domain"/>
    <property type="match status" value="1"/>
</dbReference>
<keyword evidence="8 14" id="KW-0863">Zinc-finger</keyword>
<dbReference type="GO" id="GO:0003924">
    <property type="term" value="F:GTPase activity"/>
    <property type="evidence" value="ECO:0007669"/>
    <property type="project" value="InterPro"/>
</dbReference>
<evidence type="ECO:0000256" key="6">
    <source>
        <dbReference type="ARBA" id="ARBA00022723"/>
    </source>
</evidence>
<dbReference type="PROSITE" id="PS01358">
    <property type="entry name" value="ZF_RANBP2_1"/>
    <property type="match status" value="1"/>
</dbReference>
<dbReference type="GO" id="GO:0005525">
    <property type="term" value="F:GTP binding"/>
    <property type="evidence" value="ECO:0007669"/>
    <property type="project" value="UniProtKB-KW"/>
</dbReference>
<keyword evidence="19" id="KW-1185">Reference proteome</keyword>
<evidence type="ECO:0000259" key="17">
    <source>
        <dbReference type="PROSITE" id="PS51722"/>
    </source>
</evidence>
<dbReference type="GO" id="GO:0008270">
    <property type="term" value="F:zinc ion binding"/>
    <property type="evidence" value="ECO:0007669"/>
    <property type="project" value="UniProtKB-KW"/>
</dbReference>
<dbReference type="InterPro" id="IPR001876">
    <property type="entry name" value="Znf_RanBP2"/>
</dbReference>
<keyword evidence="10" id="KW-0862">Zinc</keyword>
<dbReference type="Pfam" id="PF03144">
    <property type="entry name" value="GTP_EFTU_D2"/>
    <property type="match status" value="1"/>
</dbReference>
<evidence type="ECO:0000256" key="15">
    <source>
        <dbReference type="SAM" id="MobiDB-lite"/>
    </source>
</evidence>
<dbReference type="FunFam" id="2.40.30.10:FF:000020">
    <property type="entry name" value="Translation elongation factor EF-1"/>
    <property type="match status" value="1"/>
</dbReference>
<dbReference type="GO" id="GO:0006412">
    <property type="term" value="P:translation"/>
    <property type="evidence" value="ECO:0007669"/>
    <property type="project" value="UniProtKB-KW"/>
</dbReference>
<protein>
    <submittedName>
        <fullName evidence="18">Uncharacterized protein</fullName>
    </submittedName>
</protein>
<feature type="compositionally biased region" description="Basic and acidic residues" evidence="15">
    <location>
        <begin position="142"/>
        <end position="156"/>
    </location>
</feature>
<evidence type="ECO:0000313" key="19">
    <source>
        <dbReference type="Proteomes" id="UP000663760"/>
    </source>
</evidence>
<evidence type="ECO:0000256" key="10">
    <source>
        <dbReference type="ARBA" id="ARBA00022833"/>
    </source>
</evidence>
<dbReference type="InterPro" id="IPR036443">
    <property type="entry name" value="Znf_RanBP2_sf"/>
</dbReference>
<evidence type="ECO:0000256" key="13">
    <source>
        <dbReference type="ARBA" id="ARBA00049117"/>
    </source>
</evidence>
<name>A0A7I8K8G9_SPIIN</name>
<dbReference type="PROSITE" id="PS51722">
    <property type="entry name" value="G_TR_2"/>
    <property type="match status" value="1"/>
</dbReference>
<comment type="subcellular location">
    <subcellularLocation>
        <location evidence="2">Cytoplasm</location>
    </subcellularLocation>
</comment>
<evidence type="ECO:0000256" key="5">
    <source>
        <dbReference type="ARBA" id="ARBA00022490"/>
    </source>
</evidence>
<dbReference type="Proteomes" id="UP000663760">
    <property type="component" value="Chromosome 4"/>
</dbReference>
<dbReference type="SUPFAM" id="SSF50447">
    <property type="entry name" value="Translation proteins"/>
    <property type="match status" value="1"/>
</dbReference>
<evidence type="ECO:0000256" key="2">
    <source>
        <dbReference type="ARBA" id="ARBA00004496"/>
    </source>
</evidence>
<dbReference type="Gene3D" id="2.30.30.380">
    <property type="entry name" value="Zn-finger domain of Sec23/24"/>
    <property type="match status" value="1"/>
</dbReference>
<keyword evidence="5" id="KW-0963">Cytoplasm</keyword>
<keyword evidence="12" id="KW-0342">GTP-binding</keyword>
<evidence type="ECO:0000256" key="8">
    <source>
        <dbReference type="ARBA" id="ARBA00022771"/>
    </source>
</evidence>